<protein>
    <submittedName>
        <fullName evidence="1">Uncharacterized protein</fullName>
    </submittedName>
</protein>
<keyword evidence="2" id="KW-1185">Reference proteome</keyword>
<organism evidence="1 2">
    <name type="scientific">Dermacentor silvarum</name>
    <name type="common">Tick</name>
    <dbReference type="NCBI Taxonomy" id="543639"/>
    <lineage>
        <taxon>Eukaryota</taxon>
        <taxon>Metazoa</taxon>
        <taxon>Ecdysozoa</taxon>
        <taxon>Arthropoda</taxon>
        <taxon>Chelicerata</taxon>
        <taxon>Arachnida</taxon>
        <taxon>Acari</taxon>
        <taxon>Parasitiformes</taxon>
        <taxon>Ixodida</taxon>
        <taxon>Ixodoidea</taxon>
        <taxon>Ixodidae</taxon>
        <taxon>Rhipicephalinae</taxon>
        <taxon>Dermacentor</taxon>
    </lineage>
</organism>
<gene>
    <name evidence="1" type="ORF">HPB49_015329</name>
</gene>
<accession>A0ACB8E1G5</accession>
<comment type="caution">
    <text evidence="1">The sequence shown here is derived from an EMBL/GenBank/DDBJ whole genome shotgun (WGS) entry which is preliminary data.</text>
</comment>
<proteinExistence type="predicted"/>
<name>A0ACB8E1G5_DERSI</name>
<sequence>MTERTVVAMEGDDLPPEEFCAEHGWRSAAVKKNALRVPRRDSTREPASSEGHREHLNGSRKPISLKNKIIKSSRMPQLPKEHWKIIGRAPLGLVGPSLPRQDSRLSQLATTSSAPMQHKTSSS</sequence>
<evidence type="ECO:0000313" key="1">
    <source>
        <dbReference type="EMBL" id="KAH7980368.1"/>
    </source>
</evidence>
<dbReference type="EMBL" id="CM023470">
    <property type="protein sequence ID" value="KAH7980368.1"/>
    <property type="molecule type" value="Genomic_DNA"/>
</dbReference>
<dbReference type="Proteomes" id="UP000821865">
    <property type="component" value="Chromosome 1"/>
</dbReference>
<reference evidence="1" key="1">
    <citation type="submission" date="2020-05" db="EMBL/GenBank/DDBJ databases">
        <title>Large-scale comparative analyses of tick genomes elucidate their genetic diversity and vector capacities.</title>
        <authorList>
            <person name="Jia N."/>
            <person name="Wang J."/>
            <person name="Shi W."/>
            <person name="Du L."/>
            <person name="Sun Y."/>
            <person name="Zhan W."/>
            <person name="Jiang J."/>
            <person name="Wang Q."/>
            <person name="Zhang B."/>
            <person name="Ji P."/>
            <person name="Sakyi L.B."/>
            <person name="Cui X."/>
            <person name="Yuan T."/>
            <person name="Jiang B."/>
            <person name="Yang W."/>
            <person name="Lam T.T.-Y."/>
            <person name="Chang Q."/>
            <person name="Ding S."/>
            <person name="Wang X."/>
            <person name="Zhu J."/>
            <person name="Ruan X."/>
            <person name="Zhao L."/>
            <person name="Wei J."/>
            <person name="Que T."/>
            <person name="Du C."/>
            <person name="Cheng J."/>
            <person name="Dai P."/>
            <person name="Han X."/>
            <person name="Huang E."/>
            <person name="Gao Y."/>
            <person name="Liu J."/>
            <person name="Shao H."/>
            <person name="Ye R."/>
            <person name="Li L."/>
            <person name="Wei W."/>
            <person name="Wang X."/>
            <person name="Wang C."/>
            <person name="Yang T."/>
            <person name="Huo Q."/>
            <person name="Li W."/>
            <person name="Guo W."/>
            <person name="Chen H."/>
            <person name="Zhou L."/>
            <person name="Ni X."/>
            <person name="Tian J."/>
            <person name="Zhou Y."/>
            <person name="Sheng Y."/>
            <person name="Liu T."/>
            <person name="Pan Y."/>
            <person name="Xia L."/>
            <person name="Li J."/>
            <person name="Zhao F."/>
            <person name="Cao W."/>
        </authorList>
    </citation>
    <scope>NUCLEOTIDE SEQUENCE</scope>
    <source>
        <strain evidence="1">Dsil-2018</strain>
    </source>
</reference>
<evidence type="ECO:0000313" key="2">
    <source>
        <dbReference type="Proteomes" id="UP000821865"/>
    </source>
</evidence>